<dbReference type="GO" id="GO:1900079">
    <property type="term" value="P:regulation of arginine biosynthetic process"/>
    <property type="evidence" value="ECO:0007669"/>
    <property type="project" value="UniProtKB-UniRule"/>
</dbReference>
<name>A0AAQ2XJ74_9LACO</name>
<gene>
    <name evidence="7" type="primary">argR</name>
    <name evidence="10" type="ORF">PSR59_08265</name>
</gene>
<protein>
    <recommendedName>
        <fullName evidence="7">Arginine repressor</fullName>
    </recommendedName>
</protein>
<dbReference type="GO" id="GO:0003677">
    <property type="term" value="F:DNA binding"/>
    <property type="evidence" value="ECO:0007669"/>
    <property type="project" value="UniProtKB-KW"/>
</dbReference>
<evidence type="ECO:0000313" key="10">
    <source>
        <dbReference type="EMBL" id="WDC81622.1"/>
    </source>
</evidence>
<keyword evidence="7" id="KW-0028">Amino-acid biosynthesis</keyword>
<evidence type="ECO:0000256" key="4">
    <source>
        <dbReference type="ARBA" id="ARBA00023015"/>
    </source>
</evidence>
<dbReference type="Proteomes" id="UP001222683">
    <property type="component" value="Chromosome"/>
</dbReference>
<dbReference type="Gene3D" id="3.30.1360.40">
    <property type="match status" value="1"/>
</dbReference>
<keyword evidence="6 7" id="KW-0804">Transcription</keyword>
<evidence type="ECO:0000256" key="5">
    <source>
        <dbReference type="ARBA" id="ARBA00023125"/>
    </source>
</evidence>
<feature type="domain" description="Arginine repressor DNA-binding" evidence="8">
    <location>
        <begin position="9"/>
        <end position="76"/>
    </location>
</feature>
<keyword evidence="3 7" id="KW-0963">Cytoplasm</keyword>
<dbReference type="EMBL" id="CP117692">
    <property type="protein sequence ID" value="WDC81622.1"/>
    <property type="molecule type" value="Genomic_DNA"/>
</dbReference>
<evidence type="ECO:0000256" key="7">
    <source>
        <dbReference type="HAMAP-Rule" id="MF_00173"/>
    </source>
</evidence>
<dbReference type="InterPro" id="IPR001669">
    <property type="entry name" value="Arg_repress"/>
</dbReference>
<dbReference type="Gene3D" id="1.10.10.10">
    <property type="entry name" value="Winged helix-like DNA-binding domain superfamily/Winged helix DNA-binding domain"/>
    <property type="match status" value="1"/>
</dbReference>
<comment type="function">
    <text evidence="7">Regulates arginine biosynthesis genes.</text>
</comment>
<dbReference type="Pfam" id="PF01316">
    <property type="entry name" value="Arg_repressor"/>
    <property type="match status" value="1"/>
</dbReference>
<evidence type="ECO:0000259" key="8">
    <source>
        <dbReference type="Pfam" id="PF01316"/>
    </source>
</evidence>
<dbReference type="SUPFAM" id="SSF46785">
    <property type="entry name" value="Winged helix' DNA-binding domain"/>
    <property type="match status" value="1"/>
</dbReference>
<organism evidence="10 11">
    <name type="scientific">Ligilactobacillus ruminis</name>
    <dbReference type="NCBI Taxonomy" id="1623"/>
    <lineage>
        <taxon>Bacteria</taxon>
        <taxon>Bacillati</taxon>
        <taxon>Bacillota</taxon>
        <taxon>Bacilli</taxon>
        <taxon>Lactobacillales</taxon>
        <taxon>Lactobacillaceae</taxon>
        <taxon>Ligilactobacillus</taxon>
    </lineage>
</organism>
<dbReference type="Pfam" id="PF02863">
    <property type="entry name" value="Arg_repressor_C"/>
    <property type="match status" value="1"/>
</dbReference>
<evidence type="ECO:0000256" key="1">
    <source>
        <dbReference type="ARBA" id="ARBA00004496"/>
    </source>
</evidence>
<evidence type="ECO:0000256" key="6">
    <source>
        <dbReference type="ARBA" id="ARBA00023163"/>
    </source>
</evidence>
<dbReference type="GO" id="GO:0006526">
    <property type="term" value="P:L-arginine biosynthetic process"/>
    <property type="evidence" value="ECO:0007669"/>
    <property type="project" value="UniProtKB-KW"/>
</dbReference>
<dbReference type="GO" id="GO:0051259">
    <property type="term" value="P:protein complex oligomerization"/>
    <property type="evidence" value="ECO:0007669"/>
    <property type="project" value="InterPro"/>
</dbReference>
<dbReference type="InterPro" id="IPR036388">
    <property type="entry name" value="WH-like_DNA-bd_sf"/>
</dbReference>
<sequence>MKQEVNIREKELRQAKIEQLITKQIISNQDDLLKALKKAGISATQATISRDIREMQIVKQQDGDGHLRYVVFKEQNQAEWLRLYKAIYDFVIEITQVEFVNVVKTMPRNANVLAAIIDDLKPECVAGTIAGYDTLVVISPSADAALEFKKMAIEHINHDAIGIAPEDD</sequence>
<dbReference type="PANTHER" id="PTHR34471">
    <property type="entry name" value="ARGININE REPRESSOR"/>
    <property type="match status" value="1"/>
</dbReference>
<dbReference type="InterPro" id="IPR036251">
    <property type="entry name" value="Arg_repress_C_sf"/>
</dbReference>
<dbReference type="SUPFAM" id="SSF55252">
    <property type="entry name" value="C-terminal domain of arginine repressor"/>
    <property type="match status" value="1"/>
</dbReference>
<evidence type="ECO:0000256" key="2">
    <source>
        <dbReference type="ARBA" id="ARBA00008316"/>
    </source>
</evidence>
<dbReference type="RefSeq" id="WP_273744814.1">
    <property type="nucleotide sequence ID" value="NZ_CP117692.1"/>
</dbReference>
<feature type="domain" description="Arginine repressor C-terminal" evidence="9">
    <location>
        <begin position="88"/>
        <end position="150"/>
    </location>
</feature>
<evidence type="ECO:0000313" key="11">
    <source>
        <dbReference type="Proteomes" id="UP001222683"/>
    </source>
</evidence>
<dbReference type="HAMAP" id="MF_00173">
    <property type="entry name" value="Arg_repressor"/>
    <property type="match status" value="1"/>
</dbReference>
<reference evidence="10" key="1">
    <citation type="submission" date="2023-02" db="EMBL/GenBank/DDBJ databases">
        <title>Complete genome sequence of Lactobacillus ruminis CACC888 isolated from Pig feces.</title>
        <authorList>
            <person name="Park S."/>
            <person name="Park M.A."/>
            <person name="Kim D.-H."/>
            <person name="Kim Y."/>
        </authorList>
    </citation>
    <scope>NUCLEOTIDE SEQUENCE</scope>
    <source>
        <strain evidence="10">CACC888</strain>
    </source>
</reference>
<keyword evidence="4 7" id="KW-0805">Transcription regulation</keyword>
<dbReference type="GO" id="GO:0003700">
    <property type="term" value="F:DNA-binding transcription factor activity"/>
    <property type="evidence" value="ECO:0007669"/>
    <property type="project" value="UniProtKB-UniRule"/>
</dbReference>
<comment type="similarity">
    <text evidence="2 7">Belongs to the ArgR family.</text>
</comment>
<accession>A0AAQ2XJ74</accession>
<dbReference type="InterPro" id="IPR020899">
    <property type="entry name" value="Arg_repress_C"/>
</dbReference>
<keyword evidence="5 7" id="KW-0238">DNA-binding</keyword>
<dbReference type="AlphaFoldDB" id="A0AAQ2XJ74"/>
<dbReference type="GO" id="GO:0005737">
    <property type="term" value="C:cytoplasm"/>
    <property type="evidence" value="ECO:0007669"/>
    <property type="project" value="UniProtKB-SubCell"/>
</dbReference>
<evidence type="ECO:0000259" key="9">
    <source>
        <dbReference type="Pfam" id="PF02863"/>
    </source>
</evidence>
<keyword evidence="7" id="KW-0055">Arginine biosynthesis</keyword>
<dbReference type="GO" id="GO:0034618">
    <property type="term" value="F:arginine binding"/>
    <property type="evidence" value="ECO:0007669"/>
    <property type="project" value="InterPro"/>
</dbReference>
<dbReference type="PRINTS" id="PR01467">
    <property type="entry name" value="ARGREPRESSOR"/>
</dbReference>
<proteinExistence type="inferred from homology"/>
<comment type="pathway">
    <text evidence="7">Amino-acid biosynthesis; L-arginine biosynthesis [regulation].</text>
</comment>
<dbReference type="PANTHER" id="PTHR34471:SF1">
    <property type="entry name" value="ARGININE REPRESSOR"/>
    <property type="match status" value="1"/>
</dbReference>
<dbReference type="InterPro" id="IPR036390">
    <property type="entry name" value="WH_DNA-bd_sf"/>
</dbReference>
<comment type="subcellular location">
    <subcellularLocation>
        <location evidence="1 7">Cytoplasm</location>
    </subcellularLocation>
</comment>
<dbReference type="InterPro" id="IPR020900">
    <property type="entry name" value="Arg_repress_DNA-bd"/>
</dbReference>
<evidence type="ECO:0000256" key="3">
    <source>
        <dbReference type="ARBA" id="ARBA00022490"/>
    </source>
</evidence>
<keyword evidence="7" id="KW-0678">Repressor</keyword>